<dbReference type="InterPro" id="IPR041848">
    <property type="entry name" value="Ste18_fungal"/>
</dbReference>
<dbReference type="Gene3D" id="4.10.280.10">
    <property type="entry name" value="Helix-loop-helix DNA-binding domain"/>
    <property type="match status" value="1"/>
</dbReference>
<feature type="region of interest" description="Disordered" evidence="10">
    <location>
        <begin position="233"/>
        <end position="265"/>
    </location>
</feature>
<sequence length="835" mass="91512">MPAMMAQAPYEIRTGGDGKSKKQSMAELKLRRLTELNQRLREDLERRRIPVSEAALDLIAFTDKEPKDWMVPSRWGTIDKRDDPYAPQQSTGCCIYPLERERRESHCQLFAPSPYATAPTTRAGETHVKRDAAARSQFRVVAPPAHLRNGNFLSPLRPGPCGDDMNSSTAQSWSAAEHFQMDPATEDFAGAEFIDFDNLDLHFNIDGYHHEGPASNGNQLADLTESLNVHHLQGQYPPQLPQDHRDGASSGQQVQSMGGHGMSQPANNFFDYGMPAYSQAQDHMYRPHQGVPPTPNSVEMHGDPHRYLQQLDHNQSLFDQRYHMRKDDATFTPLVSPAVTPHDARFQIPDFTVPGAYFSPLTSPALNAQSHQHAHQQSQNTTSGSSTGHSPIDVDMDMLGEPAMVPQEQGRRSLRSTNKRNAPRTNGAGRVRQSPIVKPNRRKATVSSLIPPKEVTELMQEARSIRPSTNGLDVPRNRERSETDSISPEPMLSEMRPPPKPSSSTASPAMMAQRNSQNSTPATPASLMRIQPSPDFNGSQEAPPMLEDLTLPEASLDRPGLSRIDTAIRTDDGDMSHVSSRKTPKLNPLSTPGASMSGRPSPMLDAMSTPTSPAFSMTNGKRDAKPARNPKKRNSVSSNLVSPALRPKISPSIKPLLPDGGSGITDNTHALLLASKSNYQNILDGTTVPGVVYPTSLSTNLTSKRTSHKIAEQGRRNRINMALQEMQALLPSPQLGAMPDAKSPESNAQNSNNSKAAKVESAIEYIKQLKQEVSERDDLISKKDQEMDALKKELEALKRMGSETATAASTPEAEAVAAQQLKAEPSSSPNTENET</sequence>
<keyword evidence="6" id="KW-0564">Palmitate</keyword>
<evidence type="ECO:0000313" key="13">
    <source>
        <dbReference type="Proteomes" id="UP001578633"/>
    </source>
</evidence>
<organism evidence="12 13">
    <name type="scientific">Alternaria dauci</name>
    <dbReference type="NCBI Taxonomy" id="48095"/>
    <lineage>
        <taxon>Eukaryota</taxon>
        <taxon>Fungi</taxon>
        <taxon>Dikarya</taxon>
        <taxon>Ascomycota</taxon>
        <taxon>Pezizomycotina</taxon>
        <taxon>Dothideomycetes</taxon>
        <taxon>Pleosporomycetidae</taxon>
        <taxon>Pleosporales</taxon>
        <taxon>Pleosporineae</taxon>
        <taxon>Pleosporaceae</taxon>
        <taxon>Alternaria</taxon>
        <taxon>Alternaria sect. Porri</taxon>
    </lineage>
</organism>
<evidence type="ECO:0000256" key="8">
    <source>
        <dbReference type="ARBA" id="ARBA00023288"/>
    </source>
</evidence>
<keyword evidence="8" id="KW-0449">Lipoprotein</keyword>
<feature type="region of interest" description="Disordered" evidence="10">
    <location>
        <begin position="366"/>
        <end position="544"/>
    </location>
</feature>
<dbReference type="RefSeq" id="XP_069307591.1">
    <property type="nucleotide sequence ID" value="XM_069451764.1"/>
</dbReference>
<feature type="compositionally biased region" description="Basic residues" evidence="10">
    <location>
        <begin position="412"/>
        <end position="422"/>
    </location>
</feature>
<dbReference type="SUPFAM" id="SSF47459">
    <property type="entry name" value="HLH, helix-loop-helix DNA-binding domain"/>
    <property type="match status" value="1"/>
</dbReference>
<accession>A0ABR3ULA4</accession>
<dbReference type="SMART" id="SM01224">
    <property type="entry name" value="G_gamma"/>
    <property type="match status" value="1"/>
</dbReference>
<dbReference type="InterPro" id="IPR036638">
    <property type="entry name" value="HLH_DNA-bd_sf"/>
</dbReference>
<evidence type="ECO:0000256" key="9">
    <source>
        <dbReference type="ARBA" id="ARBA00023289"/>
    </source>
</evidence>
<evidence type="ECO:0000256" key="6">
    <source>
        <dbReference type="ARBA" id="ARBA00023139"/>
    </source>
</evidence>
<dbReference type="PROSITE" id="PS50888">
    <property type="entry name" value="BHLH"/>
    <property type="match status" value="1"/>
</dbReference>
<evidence type="ECO:0000256" key="5">
    <source>
        <dbReference type="ARBA" id="ARBA00023136"/>
    </source>
</evidence>
<reference evidence="12 13" key="1">
    <citation type="submission" date="2024-09" db="EMBL/GenBank/DDBJ databases">
        <title>T2T genomes of carrot and Alternaria dauci and their utility for understanding host-pathogen interaction during carrot leaf blight disease.</title>
        <authorList>
            <person name="Liu W."/>
            <person name="Xu S."/>
            <person name="Ou C."/>
            <person name="Liu X."/>
            <person name="Zhuang F."/>
            <person name="Deng X.W."/>
        </authorList>
    </citation>
    <scope>NUCLEOTIDE SEQUENCE [LARGE SCALE GENOMIC DNA]</scope>
    <source>
        <strain evidence="12 13">A2016</strain>
    </source>
</reference>
<proteinExistence type="inferred from homology"/>
<name>A0ABR3ULA4_9PLEO</name>
<gene>
    <name evidence="12" type="ORF">ACET3X_005547</name>
</gene>
<dbReference type="Proteomes" id="UP001578633">
    <property type="component" value="Chromosome 4"/>
</dbReference>
<dbReference type="SMART" id="SM00353">
    <property type="entry name" value="HLH"/>
    <property type="match status" value="1"/>
</dbReference>
<evidence type="ECO:0000259" key="11">
    <source>
        <dbReference type="PROSITE" id="PS50888"/>
    </source>
</evidence>
<feature type="compositionally biased region" description="Polar residues" evidence="10">
    <location>
        <begin position="608"/>
        <end position="619"/>
    </location>
</feature>
<evidence type="ECO:0000256" key="3">
    <source>
        <dbReference type="ARBA" id="ARBA00016111"/>
    </source>
</evidence>
<dbReference type="PANTHER" id="PTHR28189">
    <property type="entry name" value="GUANINE NUCLEOTIDE-BINDING PROTEIN SUBUNIT GAMMA"/>
    <property type="match status" value="1"/>
</dbReference>
<dbReference type="Pfam" id="PF00010">
    <property type="entry name" value="HLH"/>
    <property type="match status" value="1"/>
</dbReference>
<feature type="domain" description="BHLH" evidence="11">
    <location>
        <begin position="703"/>
        <end position="769"/>
    </location>
</feature>
<evidence type="ECO:0000256" key="7">
    <source>
        <dbReference type="ARBA" id="ARBA00023224"/>
    </source>
</evidence>
<keyword evidence="13" id="KW-1185">Reference proteome</keyword>
<feature type="compositionally biased region" description="Low complexity" evidence="10">
    <location>
        <begin position="367"/>
        <end position="390"/>
    </location>
</feature>
<dbReference type="InterPro" id="IPR036284">
    <property type="entry name" value="GGL_sf"/>
</dbReference>
<evidence type="ECO:0000256" key="10">
    <source>
        <dbReference type="SAM" id="MobiDB-lite"/>
    </source>
</evidence>
<dbReference type="EMBL" id="JBHGVX010000004">
    <property type="protein sequence ID" value="KAL1797007.1"/>
    <property type="molecule type" value="Genomic_DNA"/>
</dbReference>
<dbReference type="CDD" id="cd11392">
    <property type="entry name" value="bHLH_ScPHO4_like"/>
    <property type="match status" value="1"/>
</dbReference>
<dbReference type="Pfam" id="PF00631">
    <property type="entry name" value="G-gamma"/>
    <property type="match status" value="1"/>
</dbReference>
<evidence type="ECO:0000313" key="12">
    <source>
        <dbReference type="EMBL" id="KAL1797007.1"/>
    </source>
</evidence>
<dbReference type="InterPro" id="IPR011598">
    <property type="entry name" value="bHLH_dom"/>
</dbReference>
<comment type="caution">
    <text evidence="12">The sequence shown here is derived from an EMBL/GenBank/DDBJ whole genome shotgun (WGS) entry which is preliminary data.</text>
</comment>
<evidence type="ECO:0000256" key="2">
    <source>
        <dbReference type="ARBA" id="ARBA00007431"/>
    </source>
</evidence>
<feature type="compositionally biased region" description="Polar residues" evidence="10">
    <location>
        <begin position="825"/>
        <end position="835"/>
    </location>
</feature>
<dbReference type="GeneID" id="96085869"/>
<dbReference type="Gene3D" id="4.10.260.10">
    <property type="entry name" value="Transducin (heterotrimeric G protein), gamma chain"/>
    <property type="match status" value="1"/>
</dbReference>
<keyword evidence="9" id="KW-0636">Prenylation</keyword>
<keyword evidence="4" id="KW-0488">Methylation</keyword>
<feature type="compositionally biased region" description="Low complexity" evidence="10">
    <location>
        <begin position="803"/>
        <end position="818"/>
    </location>
</feature>
<comment type="subcellular location">
    <subcellularLocation>
        <location evidence="1">Membrane</location>
    </subcellularLocation>
</comment>
<feature type="region of interest" description="Disordered" evidence="10">
    <location>
        <begin position="1"/>
        <end position="24"/>
    </location>
</feature>
<keyword evidence="5" id="KW-0472">Membrane</keyword>
<evidence type="ECO:0000256" key="4">
    <source>
        <dbReference type="ARBA" id="ARBA00022481"/>
    </source>
</evidence>
<feature type="region of interest" description="Disordered" evidence="10">
    <location>
        <begin position="734"/>
        <end position="757"/>
    </location>
</feature>
<comment type="similarity">
    <text evidence="2">Belongs to the G protein gamma family.</text>
</comment>
<feature type="region of interest" description="Disordered" evidence="10">
    <location>
        <begin position="801"/>
        <end position="835"/>
    </location>
</feature>
<feature type="compositionally biased region" description="Low complexity" evidence="10">
    <location>
        <begin position="746"/>
        <end position="756"/>
    </location>
</feature>
<protein>
    <recommendedName>
        <fullName evidence="3">Guanine nucleotide-binding protein subunit gamma</fullName>
    </recommendedName>
</protein>
<feature type="compositionally biased region" description="Polar residues" evidence="10">
    <location>
        <begin position="513"/>
        <end position="523"/>
    </location>
</feature>
<keyword evidence="7" id="KW-0807">Transducer</keyword>
<feature type="region of interest" description="Disordered" evidence="10">
    <location>
        <begin position="567"/>
        <end position="652"/>
    </location>
</feature>
<dbReference type="PANTHER" id="PTHR28189:SF1">
    <property type="entry name" value="GUANINE NUCLEOTIDE-BINDING PROTEIN SUBUNIT GAMMA"/>
    <property type="match status" value="1"/>
</dbReference>
<dbReference type="InterPro" id="IPR015898">
    <property type="entry name" value="G-protein_gamma-like_dom"/>
</dbReference>
<evidence type="ECO:0000256" key="1">
    <source>
        <dbReference type="ARBA" id="ARBA00004370"/>
    </source>
</evidence>